<dbReference type="EMBL" id="CAJOBH010143956">
    <property type="protein sequence ID" value="CAF4818072.1"/>
    <property type="molecule type" value="Genomic_DNA"/>
</dbReference>
<feature type="non-terminal residue" evidence="2">
    <location>
        <position position="1"/>
    </location>
</feature>
<evidence type="ECO:0000313" key="2">
    <source>
        <dbReference type="EMBL" id="CAF4679193.1"/>
    </source>
</evidence>
<name>A0A8S3A0Y8_9BILA</name>
<dbReference type="EMBL" id="CAJOBJ010121701">
    <property type="protein sequence ID" value="CAF4679193.1"/>
    <property type="molecule type" value="Genomic_DNA"/>
</dbReference>
<proteinExistence type="predicted"/>
<protein>
    <recommendedName>
        <fullName evidence="1">Ankyrin UPA domain-containing protein</fullName>
    </recommendedName>
</protein>
<dbReference type="InterPro" id="IPR040745">
    <property type="entry name" value="Ankyrin_UPA"/>
</dbReference>
<sequence length="80" mass="9253">TFTFRAFRENRLPCIFRIRDYQQDAIGRLIFSKDNGRLTSMPRTASFTMINGNLPSSPMIDPQLLQAICNLNIVLPTYDR</sequence>
<accession>A0A8S3A0Y8</accession>
<gene>
    <name evidence="3" type="ORF">BYL167_LOCUS48868</name>
    <name evidence="2" type="ORF">GIL414_LOCUS42209</name>
</gene>
<dbReference type="Pfam" id="PF17809">
    <property type="entry name" value="UPA_2"/>
    <property type="match status" value="1"/>
</dbReference>
<dbReference type="Gene3D" id="2.60.40.2660">
    <property type="match status" value="1"/>
</dbReference>
<feature type="domain" description="Ankyrin UPA" evidence="1">
    <location>
        <begin position="2"/>
        <end position="38"/>
    </location>
</feature>
<dbReference type="Proteomes" id="UP000681967">
    <property type="component" value="Unassembled WGS sequence"/>
</dbReference>
<dbReference type="AlphaFoldDB" id="A0A8S3A0Y8"/>
<evidence type="ECO:0000313" key="4">
    <source>
        <dbReference type="Proteomes" id="UP000681720"/>
    </source>
</evidence>
<dbReference type="Proteomes" id="UP000681720">
    <property type="component" value="Unassembled WGS sequence"/>
</dbReference>
<feature type="non-terminal residue" evidence="2">
    <location>
        <position position="80"/>
    </location>
</feature>
<comment type="caution">
    <text evidence="2">The sequence shown here is derived from an EMBL/GenBank/DDBJ whole genome shotgun (WGS) entry which is preliminary data.</text>
</comment>
<organism evidence="2 4">
    <name type="scientific">Rotaria magnacalcarata</name>
    <dbReference type="NCBI Taxonomy" id="392030"/>
    <lineage>
        <taxon>Eukaryota</taxon>
        <taxon>Metazoa</taxon>
        <taxon>Spiralia</taxon>
        <taxon>Gnathifera</taxon>
        <taxon>Rotifera</taxon>
        <taxon>Eurotatoria</taxon>
        <taxon>Bdelloidea</taxon>
        <taxon>Philodinida</taxon>
        <taxon>Philodinidae</taxon>
        <taxon>Rotaria</taxon>
    </lineage>
</organism>
<evidence type="ECO:0000313" key="3">
    <source>
        <dbReference type="EMBL" id="CAF4818072.1"/>
    </source>
</evidence>
<reference evidence="2" key="1">
    <citation type="submission" date="2021-02" db="EMBL/GenBank/DDBJ databases">
        <authorList>
            <person name="Nowell W R."/>
        </authorList>
    </citation>
    <scope>NUCLEOTIDE SEQUENCE</scope>
</reference>
<evidence type="ECO:0000259" key="1">
    <source>
        <dbReference type="Pfam" id="PF17809"/>
    </source>
</evidence>